<keyword evidence="3 4" id="KW-0694">RNA-binding</keyword>
<name>A0A0M0JWC5_9EUKA</name>
<gene>
    <name evidence="6" type="ORF">Ctob_008269</name>
</gene>
<dbReference type="PANTHER" id="PTHR13734:SF5">
    <property type="entry name" value="CCA TRNA NUCLEOTIDYLTRANSFERASE, MITOCHONDRIAL"/>
    <property type="match status" value="1"/>
</dbReference>
<reference evidence="7" key="1">
    <citation type="journal article" date="2015" name="PLoS Genet.">
        <title>Genome Sequence and Transcriptome Analyses of Chrysochromulina tobin: Metabolic Tools for Enhanced Algal Fitness in the Prominent Order Prymnesiales (Haptophyceae).</title>
        <authorList>
            <person name="Hovde B.T."/>
            <person name="Deodato C.R."/>
            <person name="Hunsperger H.M."/>
            <person name="Ryken S.A."/>
            <person name="Yost W."/>
            <person name="Jha R.K."/>
            <person name="Patterson J."/>
            <person name="Monnat R.J. Jr."/>
            <person name="Barlow S.B."/>
            <person name="Starkenburg S.R."/>
            <person name="Cattolico R.A."/>
        </authorList>
    </citation>
    <scope>NUCLEOTIDE SEQUENCE</scope>
    <source>
        <strain evidence="7">CCMP291</strain>
    </source>
</reference>
<organism evidence="6 7">
    <name type="scientific">Chrysochromulina tobinii</name>
    <dbReference type="NCBI Taxonomy" id="1460289"/>
    <lineage>
        <taxon>Eukaryota</taxon>
        <taxon>Haptista</taxon>
        <taxon>Haptophyta</taxon>
        <taxon>Prymnesiophyceae</taxon>
        <taxon>Prymnesiales</taxon>
        <taxon>Chrysochromulinaceae</taxon>
        <taxon>Chrysochromulina</taxon>
    </lineage>
</organism>
<dbReference type="GO" id="GO:0003723">
    <property type="term" value="F:RNA binding"/>
    <property type="evidence" value="ECO:0007669"/>
    <property type="project" value="UniProtKB-KW"/>
</dbReference>
<proteinExistence type="inferred from homology"/>
<dbReference type="InterPro" id="IPR002646">
    <property type="entry name" value="PolA_pol_head_dom"/>
</dbReference>
<dbReference type="Proteomes" id="UP000037460">
    <property type="component" value="Unassembled WGS sequence"/>
</dbReference>
<protein>
    <submittedName>
        <fullName evidence="6">tRNA nucleotidyltransferase</fullName>
    </submittedName>
</protein>
<evidence type="ECO:0000256" key="2">
    <source>
        <dbReference type="ARBA" id="ARBA00022679"/>
    </source>
</evidence>
<accession>A0A0M0JWC5</accession>
<comment type="caution">
    <text evidence="6">The sequence shown here is derived from an EMBL/GenBank/DDBJ whole genome shotgun (WGS) entry which is preliminary data.</text>
</comment>
<evidence type="ECO:0000313" key="7">
    <source>
        <dbReference type="Proteomes" id="UP000037460"/>
    </source>
</evidence>
<dbReference type="EMBL" id="JWZX01002195">
    <property type="protein sequence ID" value="KOO30607.1"/>
    <property type="molecule type" value="Genomic_DNA"/>
</dbReference>
<dbReference type="GO" id="GO:0001680">
    <property type="term" value="P:tRNA 3'-terminal CCA addition"/>
    <property type="evidence" value="ECO:0007669"/>
    <property type="project" value="UniProtKB-ARBA"/>
</dbReference>
<dbReference type="PANTHER" id="PTHR13734">
    <property type="entry name" value="TRNA-NUCLEOTIDYLTRANSFERASE"/>
    <property type="match status" value="1"/>
</dbReference>
<feature type="domain" description="Poly A polymerase head" evidence="5">
    <location>
        <begin position="40"/>
        <end position="182"/>
    </location>
</feature>
<dbReference type="SUPFAM" id="SSF81891">
    <property type="entry name" value="Poly A polymerase C-terminal region-like"/>
    <property type="match status" value="1"/>
</dbReference>
<comment type="similarity">
    <text evidence="1 4">Belongs to the tRNA nucleotidyltransferase/poly(A) polymerase family.</text>
</comment>
<dbReference type="GO" id="GO:0016779">
    <property type="term" value="F:nucleotidyltransferase activity"/>
    <property type="evidence" value="ECO:0007669"/>
    <property type="project" value="InterPro"/>
</dbReference>
<dbReference type="Gene3D" id="1.10.110.30">
    <property type="match status" value="1"/>
</dbReference>
<keyword evidence="7" id="KW-1185">Reference proteome</keyword>
<dbReference type="Pfam" id="PF01743">
    <property type="entry name" value="PolyA_pol"/>
    <property type="match status" value="1"/>
</dbReference>
<evidence type="ECO:0000256" key="4">
    <source>
        <dbReference type="RuleBase" id="RU003953"/>
    </source>
</evidence>
<dbReference type="Gene3D" id="3.30.460.10">
    <property type="entry name" value="Beta Polymerase, domain 2"/>
    <property type="match status" value="1"/>
</dbReference>
<dbReference type="AlphaFoldDB" id="A0A0M0JWC5"/>
<keyword evidence="2 4" id="KW-0808">Transferase</keyword>
<sequence length="720" mass="77022">MEPLPRLARQLISPRDRLILSFVLEYLQTSSLGLSDVALHISGGYVRDLLLGRKSDDLDLSLCLRELHPNITIDTVACGMPDFALERPDLGIEQVEVITCLSEASRGKSVDAAQVRITISSWEEPTIVDLMPTIGKETYDANDRIPRRDVRGTAEEDTLRRDLTICALLLRVTRMEVAQGAGAGLNGVTGAAWVNGANGLNGMNDITSSSLGKGGGAGLSTVPGQLASPLLPGQSIEALAAELERRLDGEWVAAKCANFNKCVAAAATAASLQFRLLDFHSGVDDLQARVLRSPYPRHRSLSDVWEEVILSPAERQLADRLGLSASTPRTEAETREMLQVVWWAKVLRDDPLRLVRALRFSASLGFRVHPSFWRAVPFAVEALRAKVSGPRKVTELRKIAKASRAALLDFFELAFEPLAAFGDDVAFGDALFGGPSVGPRRLSVAVGFDTARMRAAAATLPPDMEPDAALGAVLAAALISSDLTPCDSNGAAGAQSDDDALKTTLEAMAIAEAEVEDAARAGMTAAADDEPCPPGTPVGHHFLLAAASGVSLERPLVASAAAFASLVRMWEVLKLDQGEAQRQLAVGADYVLALGASRASSATSTRLREQLQLLRTAGPTISGSAVAGVPGLPAHLRGLFISMLHVFCRLRAEAVDLSTPEALLGYLDETCEGLLDQLRAEWWQDGVWQTGADGRKPRLREAYTKDATLAWQRAGVVLEN</sequence>
<evidence type="ECO:0000313" key="6">
    <source>
        <dbReference type="EMBL" id="KOO30607.1"/>
    </source>
</evidence>
<dbReference type="OrthoDB" id="437620at2759"/>
<dbReference type="SUPFAM" id="SSF81301">
    <property type="entry name" value="Nucleotidyltransferase"/>
    <property type="match status" value="1"/>
</dbReference>
<evidence type="ECO:0000256" key="3">
    <source>
        <dbReference type="ARBA" id="ARBA00022884"/>
    </source>
</evidence>
<dbReference type="InterPro" id="IPR043519">
    <property type="entry name" value="NT_sf"/>
</dbReference>
<evidence type="ECO:0000256" key="1">
    <source>
        <dbReference type="ARBA" id="ARBA00007265"/>
    </source>
</evidence>
<evidence type="ECO:0000259" key="5">
    <source>
        <dbReference type="Pfam" id="PF01743"/>
    </source>
</evidence>